<dbReference type="PANTHER" id="PTHR46018:SF2">
    <property type="entry name" value="ZINC PHOSPHODIESTERASE ELAC PROTEIN 1"/>
    <property type="match status" value="1"/>
</dbReference>
<dbReference type="InterPro" id="IPR036866">
    <property type="entry name" value="RibonucZ/Hydroxyglut_hydro"/>
</dbReference>
<dbReference type="Proteomes" id="UP000198309">
    <property type="component" value="Unassembled WGS sequence"/>
</dbReference>
<keyword evidence="1" id="KW-0378">Hydrolase</keyword>
<feature type="domain" description="Metallo-beta-lactamase" evidence="3">
    <location>
        <begin position="112"/>
        <end position="302"/>
    </location>
</feature>
<evidence type="ECO:0000313" key="6">
    <source>
        <dbReference type="Proteomes" id="UP000198309"/>
    </source>
</evidence>
<dbReference type="InterPro" id="IPR044094">
    <property type="entry name" value="AtsA-like_MBL-fold"/>
</dbReference>
<keyword evidence="2" id="KW-0732">Signal</keyword>
<accession>A0A239MY84</accession>
<proteinExistence type="predicted"/>
<evidence type="ECO:0000313" key="4">
    <source>
        <dbReference type="EMBL" id="SDK41933.1"/>
    </source>
</evidence>
<dbReference type="Pfam" id="PF12706">
    <property type="entry name" value="Lactamase_B_2"/>
    <property type="match status" value="1"/>
</dbReference>
<evidence type="ECO:0000256" key="2">
    <source>
        <dbReference type="SAM" id="SignalP"/>
    </source>
</evidence>
<protein>
    <submittedName>
        <fullName evidence="4">RNAse Z</fullName>
    </submittedName>
</protein>
<dbReference type="EMBL" id="FZPC01000033">
    <property type="protein sequence ID" value="SNT47595.1"/>
    <property type="molecule type" value="Genomic_DNA"/>
</dbReference>
<dbReference type="AlphaFoldDB" id="A0A239MY84"/>
<gene>
    <name evidence="4" type="ORF">SAMN05216189_103762</name>
    <name evidence="5" type="ORF">SAMN06295949_13320</name>
</gene>
<dbReference type="InterPro" id="IPR001279">
    <property type="entry name" value="Metallo-B-lactamas"/>
</dbReference>
<sequence>MNNKLILLLLSLCCLGSPGIAASRDEAPLYRSVDLGRLMGTGRDYQTRIVFLGTGSPILEPNKAGQSIAIVVKDQVYVFDAGHGSMNNLSRYADGKVFPAWKMPTGYPGAGYMDKLFLTHLDSDHVLDVPAFLLRFWIYGRQGPARVHGPPGTEALVRGVLEGNKAWIDYRLASARTRNKAGITVETREFSAPGLVFADENVRVSAFQVVHGSWDPDRTYGYRVETPDLVIAITGDYSYRLTPALEEKLAGSDIVISEVMSSAGTEKLPGEWRDYMLDAHTTETQLAALMAKVKPGLLIGTHVLTHGEARSDLLSRLQALYGGSVVLAEDNMVFQ</sequence>
<evidence type="ECO:0000313" key="5">
    <source>
        <dbReference type="EMBL" id="SNT47595.1"/>
    </source>
</evidence>
<reference evidence="4 7" key="1">
    <citation type="submission" date="2016-10" db="EMBL/GenBank/DDBJ databases">
        <authorList>
            <person name="de Groot N.N."/>
        </authorList>
    </citation>
    <scope>NUCLEOTIDE SEQUENCE [LARGE SCALE GENOMIC DNA]</scope>
    <source>
        <strain evidence="4 7">CCM 7361</strain>
    </source>
</reference>
<dbReference type="CDD" id="cd07719">
    <property type="entry name" value="arylsulfatase_AtsA-like_MBL-fold"/>
    <property type="match status" value="1"/>
</dbReference>
<feature type="chain" id="PRO_5030041051" evidence="2">
    <location>
        <begin position="23"/>
        <end position="335"/>
    </location>
</feature>
<evidence type="ECO:0000259" key="3">
    <source>
        <dbReference type="Pfam" id="PF12706"/>
    </source>
</evidence>
<dbReference type="SUPFAM" id="SSF56281">
    <property type="entry name" value="Metallo-hydrolase/oxidoreductase"/>
    <property type="match status" value="1"/>
</dbReference>
<dbReference type="EMBL" id="FNEC01000037">
    <property type="protein sequence ID" value="SDK41933.1"/>
    <property type="molecule type" value="Genomic_DNA"/>
</dbReference>
<dbReference type="RefSeq" id="WP_089394102.1">
    <property type="nucleotide sequence ID" value="NZ_FNEC01000037.1"/>
</dbReference>
<dbReference type="Gene3D" id="3.60.15.10">
    <property type="entry name" value="Ribonuclease Z/Hydroxyacylglutathione hydrolase-like"/>
    <property type="match status" value="1"/>
</dbReference>
<dbReference type="GO" id="GO:0042781">
    <property type="term" value="F:3'-tRNA processing endoribonuclease activity"/>
    <property type="evidence" value="ECO:0007669"/>
    <property type="project" value="TreeGrafter"/>
</dbReference>
<evidence type="ECO:0000256" key="1">
    <source>
        <dbReference type="ARBA" id="ARBA00022801"/>
    </source>
</evidence>
<evidence type="ECO:0000313" key="7">
    <source>
        <dbReference type="Proteomes" id="UP000199693"/>
    </source>
</evidence>
<organism evidence="4 7">
    <name type="scientific">Pseudomonas delhiensis</name>
    <dbReference type="NCBI Taxonomy" id="366289"/>
    <lineage>
        <taxon>Bacteria</taxon>
        <taxon>Pseudomonadati</taxon>
        <taxon>Pseudomonadota</taxon>
        <taxon>Gammaproteobacteria</taxon>
        <taxon>Pseudomonadales</taxon>
        <taxon>Pseudomonadaceae</taxon>
        <taxon>Pseudomonas</taxon>
    </lineage>
</organism>
<feature type="signal peptide" evidence="2">
    <location>
        <begin position="1"/>
        <end position="22"/>
    </location>
</feature>
<dbReference type="PANTHER" id="PTHR46018">
    <property type="entry name" value="ZINC PHOSPHODIESTERASE ELAC PROTEIN 1"/>
    <property type="match status" value="1"/>
</dbReference>
<name>A0A239MY84_9PSED</name>
<dbReference type="Proteomes" id="UP000199693">
    <property type="component" value="Unassembled WGS sequence"/>
</dbReference>
<keyword evidence="6" id="KW-1185">Reference proteome</keyword>
<reference evidence="5 6" key="2">
    <citation type="submission" date="2017-06" db="EMBL/GenBank/DDBJ databases">
        <authorList>
            <person name="Varghese N."/>
            <person name="Submissions S."/>
        </authorList>
    </citation>
    <scope>NUCLEOTIDE SEQUENCE [LARGE SCALE GENOMIC DNA]</scope>
    <source>
        <strain evidence="5 6">RLD-1</strain>
    </source>
</reference>